<dbReference type="InterPro" id="IPR013783">
    <property type="entry name" value="Ig-like_fold"/>
</dbReference>
<reference evidence="2" key="2">
    <citation type="submission" date="2025-08" db="UniProtKB">
        <authorList>
            <consortium name="Ensembl"/>
        </authorList>
    </citation>
    <scope>IDENTIFICATION</scope>
</reference>
<dbReference type="InterPro" id="IPR007110">
    <property type="entry name" value="Ig-like_dom"/>
</dbReference>
<evidence type="ECO:0000259" key="1">
    <source>
        <dbReference type="PROSITE" id="PS50835"/>
    </source>
</evidence>
<dbReference type="GO" id="GO:0007155">
    <property type="term" value="P:cell adhesion"/>
    <property type="evidence" value="ECO:0007669"/>
    <property type="project" value="InterPro"/>
</dbReference>
<evidence type="ECO:0000313" key="3">
    <source>
        <dbReference type="Proteomes" id="UP000694680"/>
    </source>
</evidence>
<dbReference type="SUPFAM" id="SSF48726">
    <property type="entry name" value="Immunoglobulin"/>
    <property type="match status" value="1"/>
</dbReference>
<organism evidence="2 3">
    <name type="scientific">Gouania willdenowi</name>
    <name type="common">Blunt-snouted clingfish</name>
    <name type="synonym">Lepadogaster willdenowi</name>
    <dbReference type="NCBI Taxonomy" id="441366"/>
    <lineage>
        <taxon>Eukaryota</taxon>
        <taxon>Metazoa</taxon>
        <taxon>Chordata</taxon>
        <taxon>Craniata</taxon>
        <taxon>Vertebrata</taxon>
        <taxon>Euteleostomi</taxon>
        <taxon>Actinopterygii</taxon>
        <taxon>Neopterygii</taxon>
        <taxon>Teleostei</taxon>
        <taxon>Neoteleostei</taxon>
        <taxon>Acanthomorphata</taxon>
        <taxon>Ovalentaria</taxon>
        <taxon>Blenniimorphae</taxon>
        <taxon>Blenniiformes</taxon>
        <taxon>Gobiesocoidei</taxon>
        <taxon>Gobiesocidae</taxon>
        <taxon>Gobiesocinae</taxon>
        <taxon>Gouania</taxon>
    </lineage>
</organism>
<dbReference type="GO" id="GO:0005178">
    <property type="term" value="F:integrin binding"/>
    <property type="evidence" value="ECO:0007669"/>
    <property type="project" value="InterPro"/>
</dbReference>
<dbReference type="Proteomes" id="UP000694680">
    <property type="component" value="Chromosome 1"/>
</dbReference>
<protein>
    <recommendedName>
        <fullName evidence="1">Ig-like domain-containing protein</fullName>
    </recommendedName>
</protein>
<evidence type="ECO:0000313" key="2">
    <source>
        <dbReference type="Ensembl" id="ENSGWIP00000000208.1"/>
    </source>
</evidence>
<dbReference type="Ensembl" id="ENSGWIT00000000227.1">
    <property type="protein sequence ID" value="ENSGWIP00000000208.1"/>
    <property type="gene ID" value="ENSGWIG00000000121.1"/>
</dbReference>
<dbReference type="PANTHER" id="PTHR13771">
    <property type="entry name" value="INTERCELLULAR ADHESION MOLECULE"/>
    <property type="match status" value="1"/>
</dbReference>
<dbReference type="InterPro" id="IPR036179">
    <property type="entry name" value="Ig-like_dom_sf"/>
</dbReference>
<reference evidence="2" key="1">
    <citation type="submission" date="2020-06" db="EMBL/GenBank/DDBJ databases">
        <authorList>
            <consortium name="Wellcome Sanger Institute Data Sharing"/>
        </authorList>
    </citation>
    <scope>NUCLEOTIDE SEQUENCE [LARGE SCALE GENOMIC DNA]</scope>
</reference>
<dbReference type="PROSITE" id="PS50835">
    <property type="entry name" value="IG_LIKE"/>
    <property type="match status" value="1"/>
</dbReference>
<reference evidence="2" key="3">
    <citation type="submission" date="2025-09" db="UniProtKB">
        <authorList>
            <consortium name="Ensembl"/>
        </authorList>
    </citation>
    <scope>IDENTIFICATION</scope>
</reference>
<proteinExistence type="predicted"/>
<dbReference type="InterPro" id="IPR047012">
    <property type="entry name" value="ICAM_VCAM"/>
</dbReference>
<dbReference type="PANTHER" id="PTHR13771:SF9">
    <property type="entry name" value="INTERCELLULAR ADHESION MOLECULE 5"/>
    <property type="match status" value="1"/>
</dbReference>
<dbReference type="AlphaFoldDB" id="A0A8C5D3K8"/>
<keyword evidence="3" id="KW-1185">Reference proteome</keyword>
<dbReference type="Gene3D" id="2.60.40.10">
    <property type="entry name" value="Immunoglobulins"/>
    <property type="match status" value="2"/>
</dbReference>
<sequence length="258" mass="28787">FSMYKTGRDLDEQTASLVSFFVSFLADEDCADKPVFSPSGMLVEYGDPASFRCTTCQHDCQYEQTGLTVSSGGYKKDGNMILWKNNNMTDWDLSPTCYYTKDDGSHCCAHLPGTLLVLLKPPLVHKKIDTTLEKDQYFLQCGVHDVAPIENVTVTFYKRKGDLIQTVGQLTSTITDKTPVTKTFELKVETIEEDDENQYWCEATMDLVLQGSDFSITHASGFKESRYIETCNPAALSQVDSYALSFLFAVSRGLVSGN</sequence>
<name>A0A8C5D3K8_GOUWI</name>
<feature type="domain" description="Ig-like" evidence="1">
    <location>
        <begin position="121"/>
        <end position="217"/>
    </location>
</feature>
<accession>A0A8C5D3K8</accession>